<name>A0A9X2DP06_9BACI</name>
<comment type="caution">
    <text evidence="4">The sequence shown here is derived from an EMBL/GenBank/DDBJ whole genome shotgun (WGS) entry which is preliminary data.</text>
</comment>
<dbReference type="SUPFAM" id="SSF53254">
    <property type="entry name" value="Phosphoglycerate mutase-like"/>
    <property type="match status" value="1"/>
</dbReference>
<protein>
    <submittedName>
        <fullName evidence="4">Histidine phosphatase family protein</fullName>
    </submittedName>
</protein>
<dbReference type="GO" id="GO:0004331">
    <property type="term" value="F:fructose-2,6-bisphosphate 2-phosphatase activity"/>
    <property type="evidence" value="ECO:0007669"/>
    <property type="project" value="TreeGrafter"/>
</dbReference>
<feature type="active site" description="Tele-phosphohistidine intermediate" evidence="2">
    <location>
        <position position="8"/>
    </location>
</feature>
<dbReference type="InterPro" id="IPR029033">
    <property type="entry name" value="His_PPase_superfam"/>
</dbReference>
<accession>A0A9X2DP06</accession>
<feature type="binding site" evidence="3">
    <location>
        <position position="57"/>
    </location>
    <ligand>
        <name>substrate</name>
    </ligand>
</feature>
<evidence type="ECO:0000256" key="1">
    <source>
        <dbReference type="ARBA" id="ARBA00022801"/>
    </source>
</evidence>
<dbReference type="Gene3D" id="3.40.50.1240">
    <property type="entry name" value="Phosphoglycerate mutase-like"/>
    <property type="match status" value="1"/>
</dbReference>
<evidence type="ECO:0000256" key="2">
    <source>
        <dbReference type="PIRSR" id="PIRSR613078-1"/>
    </source>
</evidence>
<dbReference type="GO" id="GO:0045820">
    <property type="term" value="P:negative regulation of glycolytic process"/>
    <property type="evidence" value="ECO:0007669"/>
    <property type="project" value="TreeGrafter"/>
</dbReference>
<dbReference type="GO" id="GO:0005829">
    <property type="term" value="C:cytosol"/>
    <property type="evidence" value="ECO:0007669"/>
    <property type="project" value="TreeGrafter"/>
</dbReference>
<keyword evidence="5" id="KW-1185">Reference proteome</keyword>
<evidence type="ECO:0000313" key="4">
    <source>
        <dbReference type="EMBL" id="MCM3714461.1"/>
    </source>
</evidence>
<dbReference type="InterPro" id="IPR013078">
    <property type="entry name" value="His_Pase_superF_clade-1"/>
</dbReference>
<dbReference type="CDD" id="cd07067">
    <property type="entry name" value="HP_PGM_like"/>
    <property type="match status" value="1"/>
</dbReference>
<feature type="active site" description="Proton donor/acceptor" evidence="2">
    <location>
        <position position="81"/>
    </location>
</feature>
<dbReference type="Pfam" id="PF00300">
    <property type="entry name" value="His_Phos_1"/>
    <property type="match status" value="1"/>
</dbReference>
<dbReference type="SMART" id="SM00855">
    <property type="entry name" value="PGAM"/>
    <property type="match status" value="1"/>
</dbReference>
<reference evidence="4" key="1">
    <citation type="submission" date="2022-05" db="EMBL/GenBank/DDBJ databases">
        <title>Comparative Genomics of Spacecraft Associated Microbes.</title>
        <authorList>
            <person name="Tran M.T."/>
            <person name="Wright A."/>
            <person name="Seuylemezian A."/>
            <person name="Eisen J."/>
            <person name="Coil D."/>
        </authorList>
    </citation>
    <scope>NUCLEOTIDE SEQUENCE</scope>
    <source>
        <strain evidence="4">214.1.1</strain>
    </source>
</reference>
<feature type="binding site" evidence="3">
    <location>
        <begin position="7"/>
        <end position="14"/>
    </location>
    <ligand>
        <name>substrate</name>
    </ligand>
</feature>
<proteinExistence type="predicted"/>
<dbReference type="PANTHER" id="PTHR46517">
    <property type="entry name" value="FRUCTOSE-2,6-BISPHOSPHATASE TIGAR"/>
    <property type="match status" value="1"/>
</dbReference>
<evidence type="ECO:0000313" key="5">
    <source>
        <dbReference type="Proteomes" id="UP001139179"/>
    </source>
</evidence>
<dbReference type="RefSeq" id="WP_251223241.1">
    <property type="nucleotide sequence ID" value="NZ_JAMBOL010000007.1"/>
</dbReference>
<evidence type="ECO:0000256" key="3">
    <source>
        <dbReference type="PIRSR" id="PIRSR613078-2"/>
    </source>
</evidence>
<organism evidence="4 5">
    <name type="scientific">Halalkalibacter oceani</name>
    <dbReference type="NCBI Taxonomy" id="1653776"/>
    <lineage>
        <taxon>Bacteria</taxon>
        <taxon>Bacillati</taxon>
        <taxon>Bacillota</taxon>
        <taxon>Bacilli</taxon>
        <taxon>Bacillales</taxon>
        <taxon>Bacillaceae</taxon>
        <taxon>Halalkalibacter</taxon>
    </lineage>
</organism>
<keyword evidence="1" id="KW-0378">Hydrolase</keyword>
<dbReference type="AlphaFoldDB" id="A0A9X2DP06"/>
<dbReference type="InterPro" id="IPR051695">
    <property type="entry name" value="Phosphoglycerate_Mutase"/>
</dbReference>
<gene>
    <name evidence="4" type="ORF">M3202_10215</name>
</gene>
<dbReference type="EMBL" id="JAMBOL010000007">
    <property type="protein sequence ID" value="MCM3714461.1"/>
    <property type="molecule type" value="Genomic_DNA"/>
</dbReference>
<dbReference type="PANTHER" id="PTHR46517:SF1">
    <property type="entry name" value="FRUCTOSE-2,6-BISPHOSPHATASE TIGAR"/>
    <property type="match status" value="1"/>
</dbReference>
<dbReference type="GO" id="GO:0043456">
    <property type="term" value="P:regulation of pentose-phosphate shunt"/>
    <property type="evidence" value="ECO:0007669"/>
    <property type="project" value="TreeGrafter"/>
</dbReference>
<sequence length="212" mass="24115">MNVFFIRHGESMGNRQGKIQGWMDFELSELGIKQAQLLAAYSENLALDYLYSSDLTRAYDTAKAIAARNHLDVRKWTKVREVHLGPLQGLSRPDIYERFPETKERSILTSGLDGTESVEQLTKRCRFVVEQLLLAHQNDNIAIVSHGGFISILLTYLLAGEQWPSLHRAFQIGNTSITHVEWTKEQKPVIHYTNQTIHLSSLLEPSNKIGLL</sequence>
<dbReference type="Proteomes" id="UP001139179">
    <property type="component" value="Unassembled WGS sequence"/>
</dbReference>